<dbReference type="InterPro" id="IPR012338">
    <property type="entry name" value="Beta-lactam/transpept-like"/>
</dbReference>
<evidence type="ECO:0000313" key="8">
    <source>
        <dbReference type="EMBL" id="HIR06419.1"/>
    </source>
</evidence>
<comment type="caution">
    <text evidence="8">The sequence shown here is derived from an EMBL/GenBank/DDBJ whole genome shotgun (WGS) entry which is preliminary data.</text>
</comment>
<feature type="domain" description="Penicillin-binding protein transpeptidase" evidence="6">
    <location>
        <begin position="276"/>
        <end position="605"/>
    </location>
</feature>
<keyword evidence="5" id="KW-0812">Transmembrane</keyword>
<feature type="compositionally biased region" description="Low complexity" evidence="4">
    <location>
        <begin position="726"/>
        <end position="748"/>
    </location>
</feature>
<comment type="similarity">
    <text evidence="2">Belongs to the transpeptidase family.</text>
</comment>
<reference evidence="8" key="1">
    <citation type="submission" date="2020-10" db="EMBL/GenBank/DDBJ databases">
        <authorList>
            <person name="Gilroy R."/>
        </authorList>
    </citation>
    <scope>NUCLEOTIDE SEQUENCE</scope>
    <source>
        <strain evidence="8">CHK180-2868</strain>
    </source>
</reference>
<gene>
    <name evidence="8" type="ORF">IAB28_10735</name>
</gene>
<organism evidence="8 9">
    <name type="scientific">Candidatus Copromonas faecavium</name>
    <name type="common">nom. illeg.</name>
    <dbReference type="NCBI Taxonomy" id="2840740"/>
    <lineage>
        <taxon>Bacteria</taxon>
        <taxon>Bacillati</taxon>
        <taxon>Bacillota</taxon>
        <taxon>Clostridia</taxon>
        <taxon>Lachnospirales</taxon>
        <taxon>Lachnospiraceae</taxon>
        <taxon>Candidatus Copromonas (nom. illeg.)</taxon>
    </lineage>
</organism>
<comment type="subcellular location">
    <subcellularLocation>
        <location evidence="1">Membrane</location>
    </subcellularLocation>
</comment>
<dbReference type="PANTHER" id="PTHR30627">
    <property type="entry name" value="PEPTIDOGLYCAN D,D-TRANSPEPTIDASE"/>
    <property type="match status" value="1"/>
</dbReference>
<evidence type="ECO:0000259" key="6">
    <source>
        <dbReference type="Pfam" id="PF00905"/>
    </source>
</evidence>
<dbReference type="SUPFAM" id="SSF56601">
    <property type="entry name" value="beta-lactamase/transpeptidase-like"/>
    <property type="match status" value="1"/>
</dbReference>
<dbReference type="Proteomes" id="UP000824250">
    <property type="component" value="Unassembled WGS sequence"/>
</dbReference>
<dbReference type="EMBL" id="DVGC01000061">
    <property type="protein sequence ID" value="HIR06419.1"/>
    <property type="molecule type" value="Genomic_DNA"/>
</dbReference>
<feature type="compositionally biased region" description="Low complexity" evidence="4">
    <location>
        <begin position="637"/>
        <end position="652"/>
    </location>
</feature>
<dbReference type="Gene3D" id="3.90.1310.10">
    <property type="entry name" value="Penicillin-binding protein 2a (Domain 2)"/>
    <property type="match status" value="1"/>
</dbReference>
<dbReference type="PANTHER" id="PTHR30627:SF1">
    <property type="entry name" value="PEPTIDOGLYCAN D,D-TRANSPEPTIDASE FTSI"/>
    <property type="match status" value="1"/>
</dbReference>
<evidence type="ECO:0000256" key="3">
    <source>
        <dbReference type="ARBA" id="ARBA00023136"/>
    </source>
</evidence>
<dbReference type="Pfam" id="PF00905">
    <property type="entry name" value="Transpeptidase"/>
    <property type="match status" value="1"/>
</dbReference>
<dbReference type="GO" id="GO:0008658">
    <property type="term" value="F:penicillin binding"/>
    <property type="evidence" value="ECO:0007669"/>
    <property type="project" value="InterPro"/>
</dbReference>
<feature type="transmembrane region" description="Helical" evidence="5">
    <location>
        <begin position="23"/>
        <end position="45"/>
    </location>
</feature>
<evidence type="ECO:0000256" key="5">
    <source>
        <dbReference type="SAM" id="Phobius"/>
    </source>
</evidence>
<dbReference type="InterPro" id="IPR001460">
    <property type="entry name" value="PCN-bd_Tpept"/>
</dbReference>
<dbReference type="Pfam" id="PF03717">
    <property type="entry name" value="PBP_dimer"/>
    <property type="match status" value="1"/>
</dbReference>
<dbReference type="InterPro" id="IPR036138">
    <property type="entry name" value="PBP_dimer_sf"/>
</dbReference>
<dbReference type="AlphaFoldDB" id="A0A9D1D793"/>
<keyword evidence="3 5" id="KW-0472">Membrane</keyword>
<feature type="domain" description="Penicillin-binding protein dimerisation" evidence="7">
    <location>
        <begin position="71"/>
        <end position="236"/>
    </location>
</feature>
<evidence type="ECO:0000256" key="4">
    <source>
        <dbReference type="SAM" id="MobiDB-lite"/>
    </source>
</evidence>
<evidence type="ECO:0000256" key="1">
    <source>
        <dbReference type="ARBA" id="ARBA00004370"/>
    </source>
</evidence>
<proteinExistence type="inferred from homology"/>
<evidence type="ECO:0000313" key="9">
    <source>
        <dbReference type="Proteomes" id="UP000824250"/>
    </source>
</evidence>
<dbReference type="GO" id="GO:0005886">
    <property type="term" value="C:plasma membrane"/>
    <property type="evidence" value="ECO:0007669"/>
    <property type="project" value="TreeGrafter"/>
</dbReference>
<reference evidence="8" key="2">
    <citation type="journal article" date="2021" name="PeerJ">
        <title>Extensive microbial diversity within the chicken gut microbiome revealed by metagenomics and culture.</title>
        <authorList>
            <person name="Gilroy R."/>
            <person name="Ravi A."/>
            <person name="Getino M."/>
            <person name="Pursley I."/>
            <person name="Horton D.L."/>
            <person name="Alikhan N.F."/>
            <person name="Baker D."/>
            <person name="Gharbi K."/>
            <person name="Hall N."/>
            <person name="Watson M."/>
            <person name="Adriaenssens E.M."/>
            <person name="Foster-Nyarko E."/>
            <person name="Jarju S."/>
            <person name="Secka A."/>
            <person name="Antonio M."/>
            <person name="Oren A."/>
            <person name="Chaudhuri R.R."/>
            <person name="La Ragione R."/>
            <person name="Hildebrand F."/>
            <person name="Pallen M.J."/>
        </authorList>
    </citation>
    <scope>NUCLEOTIDE SEQUENCE</scope>
    <source>
        <strain evidence="8">CHK180-2868</strain>
    </source>
</reference>
<evidence type="ECO:0000259" key="7">
    <source>
        <dbReference type="Pfam" id="PF03717"/>
    </source>
</evidence>
<dbReference type="InterPro" id="IPR005311">
    <property type="entry name" value="PBP_dimer"/>
</dbReference>
<name>A0A9D1D793_9FIRM</name>
<dbReference type="GO" id="GO:0071555">
    <property type="term" value="P:cell wall organization"/>
    <property type="evidence" value="ECO:0007669"/>
    <property type="project" value="TreeGrafter"/>
</dbReference>
<keyword evidence="5" id="KW-1133">Transmembrane helix</keyword>
<accession>A0A9D1D793</accession>
<protein>
    <submittedName>
        <fullName evidence="8">Penicillin-binding protein 2</fullName>
    </submittedName>
</protein>
<dbReference type="Gene3D" id="3.40.710.10">
    <property type="entry name" value="DD-peptidase/beta-lactamase superfamily"/>
    <property type="match status" value="1"/>
</dbReference>
<evidence type="ECO:0000256" key="2">
    <source>
        <dbReference type="ARBA" id="ARBA00007171"/>
    </source>
</evidence>
<dbReference type="SUPFAM" id="SSF56519">
    <property type="entry name" value="Penicillin binding protein dimerisation domain"/>
    <property type="match status" value="1"/>
</dbReference>
<dbReference type="InterPro" id="IPR050515">
    <property type="entry name" value="Beta-lactam/transpept"/>
</dbReference>
<feature type="region of interest" description="Disordered" evidence="4">
    <location>
        <begin position="625"/>
        <end position="756"/>
    </location>
</feature>
<sequence length="756" mass="82222">MKTSRSNNHGNKKIFTRFMQEKLAVTFLVTMLALFGLVVVLYRMVEENNQEYTQIVLRQHSSYDSRTLPYRRGDIVDRNGTYLATSEMVYNLIIDPNQINQRKDNYLEPTVTALCDVFGYDRTELLNLINENADSYYVPYEKQLSADQKEAFEAKADEMNAAFAAEGSRNRVRGVWFEQEYRRVYPYNSLACNVVGFSYDNGKQGNGGIEQYYNSELVGTNGREYGYLDDESNMERVIKPAENGNTVVSTIDVNIQKIVEKYIDEWMAGIGSQTAAVLAMDPRNGEILAMASNRRYDLNNPRDLSAYYTQAEIDAMTEEEMSEAWNQMWRNFCVSDTYEPGSPAKALTVSACLEEGVISPNSTFVCDGGYDVGGYRIKCVSRIGHGTIDLEHTLMLSCNDAMMQMSAALGVDRFAKYQTLFGMGQKTGIDLPGEADTSGLIYTAENMGPTDLACNSFGQTYNCTMVQMAAALCSVINGGSYYEPHVVKQILNDQGAVVKNVEPVLARETVSQSTSDFICEALFQTVDSEEGTGKAGRVAGYKIGGKTGTAQKIPRSANNYLLSFAGFAPADDPQILVYVVIDTPNLPGAEQAHSTFATEVFQKIMTEVLPYLNIFPDTDAAVPEDESLAGQSEGIVNNNEGGLEPTEGTGETAGDNGETGTEAPSEPETDENGETIPATEPPDEEMIPYEDGLGIPDSMPGGGTIEPSSGAVQTGEAPGPGENSPEETSGAEASSEAAGETAASEGTAVSETTSQE</sequence>